<dbReference type="Pfam" id="PF00583">
    <property type="entry name" value="Acetyltransf_1"/>
    <property type="match status" value="1"/>
</dbReference>
<accession>A0A1J5R1B3</accession>
<dbReference type="EMBL" id="MLJW01000696">
    <property type="protein sequence ID" value="OIQ83515.1"/>
    <property type="molecule type" value="Genomic_DNA"/>
</dbReference>
<gene>
    <name evidence="4" type="primary">paiA_6</name>
    <name evidence="4" type="ORF">GALL_346880</name>
</gene>
<dbReference type="AlphaFoldDB" id="A0A1J5R1B3"/>
<keyword evidence="1 4" id="KW-0808">Transferase</keyword>
<feature type="domain" description="N-acetyltransferase" evidence="3">
    <location>
        <begin position="4"/>
        <end position="185"/>
    </location>
</feature>
<dbReference type="InterPro" id="IPR050832">
    <property type="entry name" value="Bact_Acetyltransf"/>
</dbReference>
<protein>
    <submittedName>
        <fullName evidence="4">Protease synthase and sporulation negative regulatory protein PAI 1</fullName>
        <ecNumber evidence="4">2.3.1.-</ecNumber>
    </submittedName>
</protein>
<dbReference type="InterPro" id="IPR000182">
    <property type="entry name" value="GNAT_dom"/>
</dbReference>
<comment type="caution">
    <text evidence="4">The sequence shown here is derived from an EMBL/GenBank/DDBJ whole genome shotgun (WGS) entry which is preliminary data.</text>
</comment>
<keyword evidence="4" id="KW-0378">Hydrolase</keyword>
<proteinExistence type="predicted"/>
<dbReference type="SUPFAM" id="SSF55729">
    <property type="entry name" value="Acyl-CoA N-acyltransferases (Nat)"/>
    <property type="match status" value="1"/>
</dbReference>
<dbReference type="GO" id="GO:0006508">
    <property type="term" value="P:proteolysis"/>
    <property type="evidence" value="ECO:0007669"/>
    <property type="project" value="UniProtKB-KW"/>
</dbReference>
<keyword evidence="2 4" id="KW-0012">Acyltransferase</keyword>
<dbReference type="GO" id="GO:0008233">
    <property type="term" value="F:peptidase activity"/>
    <property type="evidence" value="ECO:0007669"/>
    <property type="project" value="UniProtKB-KW"/>
</dbReference>
<evidence type="ECO:0000256" key="2">
    <source>
        <dbReference type="ARBA" id="ARBA00023315"/>
    </source>
</evidence>
<evidence type="ECO:0000256" key="1">
    <source>
        <dbReference type="ARBA" id="ARBA00022679"/>
    </source>
</evidence>
<dbReference type="Gene3D" id="3.40.630.30">
    <property type="match status" value="1"/>
</dbReference>
<dbReference type="GO" id="GO:0016747">
    <property type="term" value="F:acyltransferase activity, transferring groups other than amino-acyl groups"/>
    <property type="evidence" value="ECO:0007669"/>
    <property type="project" value="InterPro"/>
</dbReference>
<dbReference type="CDD" id="cd04301">
    <property type="entry name" value="NAT_SF"/>
    <property type="match status" value="1"/>
</dbReference>
<sequence length="187" mass="20137">MTAVHVRSGTVDDADELAGLAALTFPLACPPHTTQAATSAFIRDVLSPVRFREYLTDPARSLLLAQVVDMSDRAPAALAGYAMLVEGEPVDPDVRAVVTARPTIELSKFYVHPAHHGQGVANALMQVALDVARSGGHVSVWLGVNNENARAQRFYLRHGFAVVGTKHFLVGDRLEDDFVLAQGLRTV</sequence>
<evidence type="ECO:0000259" key="3">
    <source>
        <dbReference type="PROSITE" id="PS51186"/>
    </source>
</evidence>
<evidence type="ECO:0000313" key="4">
    <source>
        <dbReference type="EMBL" id="OIQ83515.1"/>
    </source>
</evidence>
<name>A0A1J5R1B3_9ZZZZ</name>
<keyword evidence="4" id="KW-0645">Protease</keyword>
<dbReference type="PROSITE" id="PS51186">
    <property type="entry name" value="GNAT"/>
    <property type="match status" value="1"/>
</dbReference>
<organism evidence="4">
    <name type="scientific">mine drainage metagenome</name>
    <dbReference type="NCBI Taxonomy" id="410659"/>
    <lineage>
        <taxon>unclassified sequences</taxon>
        <taxon>metagenomes</taxon>
        <taxon>ecological metagenomes</taxon>
    </lineage>
</organism>
<dbReference type="InterPro" id="IPR016181">
    <property type="entry name" value="Acyl_CoA_acyltransferase"/>
</dbReference>
<dbReference type="EC" id="2.3.1.-" evidence="4"/>
<reference evidence="4" key="1">
    <citation type="submission" date="2016-10" db="EMBL/GenBank/DDBJ databases">
        <title>Sequence of Gallionella enrichment culture.</title>
        <authorList>
            <person name="Poehlein A."/>
            <person name="Muehling M."/>
            <person name="Daniel R."/>
        </authorList>
    </citation>
    <scope>NUCLEOTIDE SEQUENCE</scope>
</reference>
<dbReference type="PANTHER" id="PTHR43877">
    <property type="entry name" value="AMINOALKYLPHOSPHONATE N-ACETYLTRANSFERASE-RELATED-RELATED"/>
    <property type="match status" value="1"/>
</dbReference>